<dbReference type="Gene3D" id="3.90.550.10">
    <property type="entry name" value="Spore Coat Polysaccharide Biosynthesis Protein SpsA, Chain A"/>
    <property type="match status" value="1"/>
</dbReference>
<feature type="domain" description="MobA-like NTP transferase" evidence="3">
    <location>
        <begin position="10"/>
        <end position="127"/>
    </location>
</feature>
<dbReference type="Proteomes" id="UP000034749">
    <property type="component" value="Unassembled WGS sequence"/>
</dbReference>
<keyword evidence="2" id="KW-0548">Nucleotidyltransferase</keyword>
<dbReference type="SUPFAM" id="SSF53448">
    <property type="entry name" value="Nucleotide-diphospho-sugar transferases"/>
    <property type="match status" value="1"/>
</dbReference>
<organism evidence="4 5">
    <name type="scientific">Candidatus Nomurabacteria bacterium GW2011_GWA2_40_9</name>
    <dbReference type="NCBI Taxonomy" id="1618734"/>
    <lineage>
        <taxon>Bacteria</taxon>
        <taxon>Candidatus Nomuraibacteriota</taxon>
    </lineage>
</organism>
<accession>A0A0G0W5L4</accession>
<keyword evidence="1" id="KW-0808">Transferase</keyword>
<proteinExistence type="predicted"/>
<comment type="caution">
    <text evidence="4">The sequence shown here is derived from an EMBL/GenBank/DDBJ whole genome shotgun (WGS) entry which is preliminary data.</text>
</comment>
<dbReference type="CDD" id="cd02523">
    <property type="entry name" value="PC_cytidylyltransferase"/>
    <property type="match status" value="1"/>
</dbReference>
<sequence>MKQPITPKLIILAAGEGSRLKPYTLDKPKCLVPLHGKSILSWQVSLAHQFNIYDIIVVKGYKHEKIQENHIRSYINTAYDHTNMVETLWCAQEEFKEDIIISYGDILYNADVLSALIQSPHDISVVIDKDWLQYWKQRFINPLEDAESLHIDSSGKILEIGQKVSDYTKIQGQFIGLMRFKNNGIKALKNFYMLAKEETGCGKKIFRTPRPFHKIFMTDFLQGMIDFGYPILEVPIKRNWLEIDSPSDYDLAKQITISETSQLKFLS</sequence>
<dbReference type="PANTHER" id="PTHR43584:SF8">
    <property type="entry name" value="N-ACETYLMURAMATE ALPHA-1-PHOSPHATE URIDYLYLTRANSFERASE"/>
    <property type="match status" value="1"/>
</dbReference>
<dbReference type="PANTHER" id="PTHR43584">
    <property type="entry name" value="NUCLEOTIDYL TRANSFERASE"/>
    <property type="match status" value="1"/>
</dbReference>
<protein>
    <recommendedName>
        <fullName evidence="3">MobA-like NTP transferase domain-containing protein</fullName>
    </recommendedName>
</protein>
<evidence type="ECO:0000256" key="1">
    <source>
        <dbReference type="ARBA" id="ARBA00022679"/>
    </source>
</evidence>
<dbReference type="AlphaFoldDB" id="A0A0G0W5L4"/>
<name>A0A0G0W5L4_9BACT</name>
<evidence type="ECO:0000256" key="2">
    <source>
        <dbReference type="ARBA" id="ARBA00022695"/>
    </source>
</evidence>
<dbReference type="InterPro" id="IPR029044">
    <property type="entry name" value="Nucleotide-diphossugar_trans"/>
</dbReference>
<gene>
    <name evidence="4" type="ORF">UU24_C0006G0019</name>
</gene>
<dbReference type="InterPro" id="IPR025877">
    <property type="entry name" value="MobA-like_NTP_Trfase"/>
</dbReference>
<dbReference type="GO" id="GO:0016779">
    <property type="term" value="F:nucleotidyltransferase activity"/>
    <property type="evidence" value="ECO:0007669"/>
    <property type="project" value="UniProtKB-KW"/>
</dbReference>
<dbReference type="InterPro" id="IPR050065">
    <property type="entry name" value="GlmU-like"/>
</dbReference>
<reference evidence="4 5" key="1">
    <citation type="journal article" date="2015" name="Nature">
        <title>rRNA introns, odd ribosomes, and small enigmatic genomes across a large radiation of phyla.</title>
        <authorList>
            <person name="Brown C.T."/>
            <person name="Hug L.A."/>
            <person name="Thomas B.C."/>
            <person name="Sharon I."/>
            <person name="Castelle C.J."/>
            <person name="Singh A."/>
            <person name="Wilkins M.J."/>
            <person name="Williams K.H."/>
            <person name="Banfield J.F."/>
        </authorList>
    </citation>
    <scope>NUCLEOTIDE SEQUENCE [LARGE SCALE GENOMIC DNA]</scope>
</reference>
<dbReference type="EMBL" id="LBZW01000006">
    <property type="protein sequence ID" value="KKR79525.1"/>
    <property type="molecule type" value="Genomic_DNA"/>
</dbReference>
<dbReference type="Pfam" id="PF12804">
    <property type="entry name" value="NTP_transf_3"/>
    <property type="match status" value="1"/>
</dbReference>
<evidence type="ECO:0000313" key="5">
    <source>
        <dbReference type="Proteomes" id="UP000034749"/>
    </source>
</evidence>
<evidence type="ECO:0000259" key="3">
    <source>
        <dbReference type="Pfam" id="PF12804"/>
    </source>
</evidence>
<evidence type="ECO:0000313" key="4">
    <source>
        <dbReference type="EMBL" id="KKR79525.1"/>
    </source>
</evidence>